<dbReference type="STRING" id="490629.SAMN05216266_109186"/>
<evidence type="ECO:0000259" key="6">
    <source>
        <dbReference type="SMART" id="SM00062"/>
    </source>
</evidence>
<evidence type="ECO:0000313" key="8">
    <source>
        <dbReference type="Proteomes" id="UP000243799"/>
    </source>
</evidence>
<protein>
    <submittedName>
        <fullName evidence="7">Amino acid ABC transporter substrate-binding protein, PAAT family</fullName>
    </submittedName>
</protein>
<dbReference type="InterPro" id="IPR051455">
    <property type="entry name" value="Bact_solute-bind_prot3"/>
</dbReference>
<feature type="signal peptide" evidence="5">
    <location>
        <begin position="1"/>
        <end position="21"/>
    </location>
</feature>
<dbReference type="PANTHER" id="PTHR30085">
    <property type="entry name" value="AMINO ACID ABC TRANSPORTER PERMEASE"/>
    <property type="match status" value="1"/>
</dbReference>
<proteinExistence type="inferred from homology"/>
<dbReference type="PROSITE" id="PS51257">
    <property type="entry name" value="PROKAR_LIPOPROTEIN"/>
    <property type="match status" value="1"/>
</dbReference>
<accession>A0A1I1AMJ5</accession>
<feature type="domain" description="Solute-binding protein family 3/N-terminal" evidence="6">
    <location>
        <begin position="43"/>
        <end position="266"/>
    </location>
</feature>
<reference evidence="8" key="1">
    <citation type="submission" date="2016-10" db="EMBL/GenBank/DDBJ databases">
        <authorList>
            <person name="Varghese N."/>
            <person name="Submissions S."/>
        </authorList>
    </citation>
    <scope>NUCLEOTIDE SEQUENCE [LARGE SCALE GENOMIC DNA]</scope>
    <source>
        <strain evidence="8">CGMCC 4.3568</strain>
    </source>
</reference>
<feature type="chain" id="PRO_5017187362" evidence="5">
    <location>
        <begin position="22"/>
        <end position="279"/>
    </location>
</feature>
<dbReference type="PROSITE" id="PS01039">
    <property type="entry name" value="SBP_BACTERIAL_3"/>
    <property type="match status" value="1"/>
</dbReference>
<dbReference type="OrthoDB" id="9807888at2"/>
<dbReference type="SUPFAM" id="SSF53850">
    <property type="entry name" value="Periplasmic binding protein-like II"/>
    <property type="match status" value="1"/>
</dbReference>
<evidence type="ECO:0000256" key="2">
    <source>
        <dbReference type="ARBA" id="ARBA00022448"/>
    </source>
</evidence>
<dbReference type="GO" id="GO:0006865">
    <property type="term" value="P:amino acid transport"/>
    <property type="evidence" value="ECO:0007669"/>
    <property type="project" value="TreeGrafter"/>
</dbReference>
<evidence type="ECO:0000256" key="1">
    <source>
        <dbReference type="ARBA" id="ARBA00010333"/>
    </source>
</evidence>
<keyword evidence="8" id="KW-1185">Reference proteome</keyword>
<dbReference type="Pfam" id="PF00497">
    <property type="entry name" value="SBP_bac_3"/>
    <property type="match status" value="1"/>
</dbReference>
<dbReference type="PANTHER" id="PTHR30085:SF6">
    <property type="entry name" value="ABC TRANSPORTER GLUTAMINE-BINDING PROTEIN GLNH"/>
    <property type="match status" value="1"/>
</dbReference>
<keyword evidence="2" id="KW-0813">Transport</keyword>
<dbReference type="GO" id="GO:0005576">
    <property type="term" value="C:extracellular region"/>
    <property type="evidence" value="ECO:0007669"/>
    <property type="project" value="TreeGrafter"/>
</dbReference>
<evidence type="ECO:0000256" key="5">
    <source>
        <dbReference type="SAM" id="SignalP"/>
    </source>
</evidence>
<dbReference type="InterPro" id="IPR018313">
    <property type="entry name" value="SBP_3_CS"/>
</dbReference>
<dbReference type="RefSeq" id="WP_091674175.1">
    <property type="nucleotide sequence ID" value="NZ_FOKG01000009.1"/>
</dbReference>
<sequence>MRLSRVLRVGAVVAAASLALAACGGGEEGGDKTVLQKAQDDKKLTIGIKYDQPGLGLKTPDGQFVGFDVDVAKYVAKELGVEESGIEWKQAPSAQRENLIEKGEVDLIFATYSITDSRKEKVLFAGPYFVAHQDLLVRADEADITGPETLEGKKLCSVKGSTSAQNVADEYPGVALQNFGGYSECLTGLENGAVDAVTTDDVILAGYAAGEAGKFKLVGNGFSDENYGVGLKKGDTESRDAINAAILKMQEEGAWKAAAETHFAPAGYEVPEPPAITEK</sequence>
<evidence type="ECO:0000256" key="4">
    <source>
        <dbReference type="RuleBase" id="RU003744"/>
    </source>
</evidence>
<dbReference type="EMBL" id="FOKG01000009">
    <property type="protein sequence ID" value="SFB37698.1"/>
    <property type="molecule type" value="Genomic_DNA"/>
</dbReference>
<comment type="similarity">
    <text evidence="1 4">Belongs to the bacterial solute-binding protein 3 family.</text>
</comment>
<dbReference type="InterPro" id="IPR001638">
    <property type="entry name" value="Solute-binding_3/MltF_N"/>
</dbReference>
<dbReference type="Gene3D" id="3.40.190.10">
    <property type="entry name" value="Periplasmic binding protein-like II"/>
    <property type="match status" value="2"/>
</dbReference>
<evidence type="ECO:0000256" key="3">
    <source>
        <dbReference type="ARBA" id="ARBA00022729"/>
    </source>
</evidence>
<dbReference type="GO" id="GO:0030288">
    <property type="term" value="C:outer membrane-bounded periplasmic space"/>
    <property type="evidence" value="ECO:0007669"/>
    <property type="project" value="TreeGrafter"/>
</dbReference>
<dbReference type="Proteomes" id="UP000243799">
    <property type="component" value="Unassembled WGS sequence"/>
</dbReference>
<dbReference type="AlphaFoldDB" id="A0A1I1AMJ5"/>
<dbReference type="SMART" id="SM00062">
    <property type="entry name" value="PBPb"/>
    <property type="match status" value="1"/>
</dbReference>
<dbReference type="CDD" id="cd13690">
    <property type="entry name" value="PBP2_GluB"/>
    <property type="match status" value="1"/>
</dbReference>
<keyword evidence="3 5" id="KW-0732">Signal</keyword>
<organism evidence="7 8">
    <name type="scientific">Amycolatopsis marina</name>
    <dbReference type="NCBI Taxonomy" id="490629"/>
    <lineage>
        <taxon>Bacteria</taxon>
        <taxon>Bacillati</taxon>
        <taxon>Actinomycetota</taxon>
        <taxon>Actinomycetes</taxon>
        <taxon>Pseudonocardiales</taxon>
        <taxon>Pseudonocardiaceae</taxon>
        <taxon>Amycolatopsis</taxon>
    </lineage>
</organism>
<gene>
    <name evidence="7" type="ORF">SAMN05216266_109186</name>
</gene>
<name>A0A1I1AMJ5_9PSEU</name>
<evidence type="ECO:0000313" key="7">
    <source>
        <dbReference type="EMBL" id="SFB37698.1"/>
    </source>
</evidence>